<name>A0A212LSQ0_9FIRM</name>
<feature type="transmembrane region" description="Helical" evidence="1">
    <location>
        <begin position="7"/>
        <end position="25"/>
    </location>
</feature>
<evidence type="ECO:0000256" key="1">
    <source>
        <dbReference type="SAM" id="Phobius"/>
    </source>
</evidence>
<sequence>MLKNYPATQLFLLSSLILMILLLITPLVREWYIFAAVLGSLKFVVKVICGFFLFFTVIDIIDGTQLRKPKH</sequence>
<dbReference type="EMBL" id="FMJE01000003">
    <property type="protein sequence ID" value="SCM80527.1"/>
    <property type="molecule type" value="Genomic_DNA"/>
</dbReference>
<keyword evidence="1" id="KW-0812">Transmembrane</keyword>
<reference evidence="2" key="1">
    <citation type="submission" date="2016-08" db="EMBL/GenBank/DDBJ databases">
        <authorList>
            <person name="Seilhamer J.J."/>
        </authorList>
    </citation>
    <scope>NUCLEOTIDE SEQUENCE</scope>
    <source>
        <strain evidence="2">86</strain>
    </source>
</reference>
<accession>A0A212LSQ0</accession>
<evidence type="ECO:0000313" key="2">
    <source>
        <dbReference type="EMBL" id="SCM80527.1"/>
    </source>
</evidence>
<keyword evidence="1" id="KW-1133">Transmembrane helix</keyword>
<keyword evidence="1" id="KW-0472">Membrane</keyword>
<proteinExistence type="predicted"/>
<protein>
    <submittedName>
        <fullName evidence="2">Uncharacterized protein</fullName>
    </submittedName>
</protein>
<organism evidence="2">
    <name type="scientific">uncultured Sporomusa sp</name>
    <dbReference type="NCBI Taxonomy" id="307249"/>
    <lineage>
        <taxon>Bacteria</taxon>
        <taxon>Bacillati</taxon>
        <taxon>Bacillota</taxon>
        <taxon>Negativicutes</taxon>
        <taxon>Selenomonadales</taxon>
        <taxon>Sporomusaceae</taxon>
        <taxon>Sporomusa</taxon>
        <taxon>environmental samples</taxon>
    </lineage>
</organism>
<dbReference type="AlphaFoldDB" id="A0A212LSQ0"/>
<feature type="transmembrane region" description="Helical" evidence="1">
    <location>
        <begin position="31"/>
        <end position="61"/>
    </location>
</feature>
<gene>
    <name evidence="2" type="ORF">KL86SPO_30705</name>
</gene>